<dbReference type="GO" id="GO:0020037">
    <property type="term" value="F:heme binding"/>
    <property type="evidence" value="ECO:0007669"/>
    <property type="project" value="InterPro"/>
</dbReference>
<evidence type="ECO:0000256" key="1">
    <source>
        <dbReference type="ARBA" id="ARBA00001971"/>
    </source>
</evidence>
<feature type="chain" id="PRO_5043822680" description="Cytochrome P450" evidence="10">
    <location>
        <begin position="21"/>
        <end position="497"/>
    </location>
</feature>
<protein>
    <recommendedName>
        <fullName evidence="12">Cytochrome P450</fullName>
    </recommendedName>
</protein>
<evidence type="ECO:0000256" key="7">
    <source>
        <dbReference type="ARBA" id="ARBA00023033"/>
    </source>
</evidence>
<keyword evidence="3 8" id="KW-0349">Heme</keyword>
<comment type="caution">
    <text evidence="11">The sequence shown here is derived from an EMBL/GenBank/DDBJ whole genome shotgun (WGS) entry which is preliminary data.</text>
</comment>
<dbReference type="InterPro" id="IPR050182">
    <property type="entry name" value="Cytochrome_P450_fam2"/>
</dbReference>
<dbReference type="GO" id="GO:0006082">
    <property type="term" value="P:organic acid metabolic process"/>
    <property type="evidence" value="ECO:0007669"/>
    <property type="project" value="TreeGrafter"/>
</dbReference>
<evidence type="ECO:0000256" key="4">
    <source>
        <dbReference type="ARBA" id="ARBA00022723"/>
    </source>
</evidence>
<keyword evidence="6 8" id="KW-0408">Iron</keyword>
<evidence type="ECO:0000256" key="10">
    <source>
        <dbReference type="SAM" id="SignalP"/>
    </source>
</evidence>
<dbReference type="GO" id="GO:0005506">
    <property type="term" value="F:iron ion binding"/>
    <property type="evidence" value="ECO:0007669"/>
    <property type="project" value="InterPro"/>
</dbReference>
<keyword evidence="10" id="KW-0732">Signal</keyword>
<evidence type="ECO:0000256" key="5">
    <source>
        <dbReference type="ARBA" id="ARBA00023002"/>
    </source>
</evidence>
<dbReference type="GO" id="GO:0006805">
    <property type="term" value="P:xenobiotic metabolic process"/>
    <property type="evidence" value="ECO:0007669"/>
    <property type="project" value="TreeGrafter"/>
</dbReference>
<keyword evidence="5 9" id="KW-0560">Oxidoreductase</keyword>
<dbReference type="CDD" id="cd20651">
    <property type="entry name" value="CYP15A1-like"/>
    <property type="match status" value="1"/>
</dbReference>
<comment type="cofactor">
    <cofactor evidence="1 8">
        <name>heme</name>
        <dbReference type="ChEBI" id="CHEBI:30413"/>
    </cofactor>
</comment>
<evidence type="ECO:0000256" key="9">
    <source>
        <dbReference type="RuleBase" id="RU000461"/>
    </source>
</evidence>
<evidence type="ECO:0000256" key="8">
    <source>
        <dbReference type="PIRSR" id="PIRSR602401-1"/>
    </source>
</evidence>
<dbReference type="InterPro" id="IPR002401">
    <property type="entry name" value="Cyt_P450_E_grp-I"/>
</dbReference>
<dbReference type="PRINTS" id="PR00385">
    <property type="entry name" value="P450"/>
</dbReference>
<dbReference type="PANTHER" id="PTHR24300:SF376">
    <property type="entry name" value="CYTOCHROME P450 15A1"/>
    <property type="match status" value="1"/>
</dbReference>
<organism evidence="11">
    <name type="scientific">Menopon gallinae</name>
    <name type="common">poultry shaft louse</name>
    <dbReference type="NCBI Taxonomy" id="328185"/>
    <lineage>
        <taxon>Eukaryota</taxon>
        <taxon>Metazoa</taxon>
        <taxon>Ecdysozoa</taxon>
        <taxon>Arthropoda</taxon>
        <taxon>Hexapoda</taxon>
        <taxon>Insecta</taxon>
        <taxon>Pterygota</taxon>
        <taxon>Neoptera</taxon>
        <taxon>Paraneoptera</taxon>
        <taxon>Psocodea</taxon>
        <taxon>Troctomorpha</taxon>
        <taxon>Phthiraptera</taxon>
        <taxon>Amblycera</taxon>
        <taxon>Menoponidae</taxon>
        <taxon>Menopon</taxon>
    </lineage>
</organism>
<evidence type="ECO:0000256" key="2">
    <source>
        <dbReference type="ARBA" id="ARBA00010617"/>
    </source>
</evidence>
<evidence type="ECO:0000256" key="6">
    <source>
        <dbReference type="ARBA" id="ARBA00023004"/>
    </source>
</evidence>
<dbReference type="PRINTS" id="PR00463">
    <property type="entry name" value="EP450I"/>
</dbReference>
<keyword evidence="4 8" id="KW-0479">Metal-binding</keyword>
<dbReference type="InterPro" id="IPR017972">
    <property type="entry name" value="Cyt_P450_CS"/>
</dbReference>
<dbReference type="Gene3D" id="1.10.630.10">
    <property type="entry name" value="Cytochrome P450"/>
    <property type="match status" value="1"/>
</dbReference>
<dbReference type="InterPro" id="IPR036396">
    <property type="entry name" value="Cyt_P450_sf"/>
</dbReference>
<gene>
    <name evidence="11" type="ORF">PYX00_010079</name>
</gene>
<evidence type="ECO:0000256" key="3">
    <source>
        <dbReference type="ARBA" id="ARBA00022617"/>
    </source>
</evidence>
<comment type="similarity">
    <text evidence="2 9">Belongs to the cytochrome P450 family.</text>
</comment>
<keyword evidence="7 9" id="KW-0503">Monooxygenase</keyword>
<evidence type="ECO:0000313" key="11">
    <source>
        <dbReference type="EMBL" id="KAL0267964.1"/>
    </source>
</evidence>
<sequence length="497" mass="57464">MCLTVLVVLVILLYLLYRDSKKPNGFPPGPVWYPIIGCHFEIKLLSKKLGFHYLVLETLSKNYGPVVGLRLGRDRIVLISKQEHVKKILLREEFDGRPDGFFFRMRSFQKRLGVVFVDGTHFQEQKRFCLTALKRFGMGKQIMEDIILKETEELIATISQRCKNDAVLQMNNIFDVTVLNSLWSLMTGRRFDLEDEKLCELTGLVHESFRLLDMSGGVLNQMPFLRFVAPNATGYNRIRFVLDRFENFLRETVMEHEKSTGKEANNLIDLFLEEMRNRTDKNSSFTAEQLIILLLDLFMAGSETTSNSLVMAILYMMIYPEIQSKVQMNIDMVVPVDRLPTLQDRQRLGYVEAVLLEVLRHSTVVPVSVAHRSVREVEYQGYVIPKDAIVLVNLRSVLMDKDHWGDPENFRPERFQDENGQITHDDWFYPFGQGKRRCLGEGLARATMFLVFAGIMQNFRVLQTEKTPSLIPQDGITLSPRPFEARISPRKNRVNTP</sequence>
<reference evidence="11" key="1">
    <citation type="journal article" date="2024" name="Gigascience">
        <title>Chromosome-level genome of the poultry shaft louse Menopon gallinae provides insight into the host-switching and adaptive evolution of parasitic lice.</title>
        <authorList>
            <person name="Xu Y."/>
            <person name="Ma L."/>
            <person name="Liu S."/>
            <person name="Liang Y."/>
            <person name="Liu Q."/>
            <person name="He Z."/>
            <person name="Tian L."/>
            <person name="Duan Y."/>
            <person name="Cai W."/>
            <person name="Li H."/>
            <person name="Song F."/>
        </authorList>
    </citation>
    <scope>NUCLEOTIDE SEQUENCE</scope>
    <source>
        <strain evidence="11">Cailab_2023a</strain>
    </source>
</reference>
<evidence type="ECO:0008006" key="12">
    <source>
        <dbReference type="Google" id="ProtNLM"/>
    </source>
</evidence>
<dbReference type="GO" id="GO:0005737">
    <property type="term" value="C:cytoplasm"/>
    <property type="evidence" value="ECO:0007669"/>
    <property type="project" value="TreeGrafter"/>
</dbReference>
<dbReference type="FunFam" id="1.10.630.10:FF:000036">
    <property type="entry name" value="CYtochrome P450 family"/>
    <property type="match status" value="1"/>
</dbReference>
<dbReference type="PROSITE" id="PS00086">
    <property type="entry name" value="CYTOCHROME_P450"/>
    <property type="match status" value="1"/>
</dbReference>
<dbReference type="GO" id="GO:0016712">
    <property type="term" value="F:oxidoreductase activity, acting on paired donors, with incorporation or reduction of molecular oxygen, reduced flavin or flavoprotein as one donor, and incorporation of one atom of oxygen"/>
    <property type="evidence" value="ECO:0007669"/>
    <property type="project" value="TreeGrafter"/>
</dbReference>
<dbReference type="InterPro" id="IPR001128">
    <property type="entry name" value="Cyt_P450"/>
</dbReference>
<dbReference type="GO" id="GO:0008395">
    <property type="term" value="F:steroid hydroxylase activity"/>
    <property type="evidence" value="ECO:0007669"/>
    <property type="project" value="TreeGrafter"/>
</dbReference>
<accession>A0AAW2HDY4</accession>
<feature type="binding site" description="axial binding residue" evidence="8">
    <location>
        <position position="438"/>
    </location>
    <ligand>
        <name>heme</name>
        <dbReference type="ChEBI" id="CHEBI:30413"/>
    </ligand>
    <ligandPart>
        <name>Fe</name>
        <dbReference type="ChEBI" id="CHEBI:18248"/>
    </ligandPart>
</feature>
<dbReference type="AlphaFoldDB" id="A0AAW2HDY4"/>
<dbReference type="Pfam" id="PF00067">
    <property type="entry name" value="p450"/>
    <property type="match status" value="1"/>
</dbReference>
<feature type="signal peptide" evidence="10">
    <location>
        <begin position="1"/>
        <end position="20"/>
    </location>
</feature>
<name>A0AAW2HDY4_9NEOP</name>
<proteinExistence type="inferred from homology"/>
<dbReference type="SUPFAM" id="SSF48264">
    <property type="entry name" value="Cytochrome P450"/>
    <property type="match status" value="1"/>
</dbReference>
<dbReference type="PANTHER" id="PTHR24300">
    <property type="entry name" value="CYTOCHROME P450 508A4-RELATED"/>
    <property type="match status" value="1"/>
</dbReference>
<dbReference type="EMBL" id="JARGDH010000005">
    <property type="protein sequence ID" value="KAL0267964.1"/>
    <property type="molecule type" value="Genomic_DNA"/>
</dbReference>